<keyword evidence="3" id="KW-1185">Reference proteome</keyword>
<organism evidence="2 3">
    <name type="scientific">Riccia sorocarpa</name>
    <dbReference type="NCBI Taxonomy" id="122646"/>
    <lineage>
        <taxon>Eukaryota</taxon>
        <taxon>Viridiplantae</taxon>
        <taxon>Streptophyta</taxon>
        <taxon>Embryophyta</taxon>
        <taxon>Marchantiophyta</taxon>
        <taxon>Marchantiopsida</taxon>
        <taxon>Marchantiidae</taxon>
        <taxon>Marchantiales</taxon>
        <taxon>Ricciaceae</taxon>
        <taxon>Riccia</taxon>
    </lineage>
</organism>
<feature type="region of interest" description="Disordered" evidence="1">
    <location>
        <begin position="236"/>
        <end position="271"/>
    </location>
</feature>
<protein>
    <submittedName>
        <fullName evidence="2">Uncharacterized protein</fullName>
    </submittedName>
</protein>
<evidence type="ECO:0000313" key="3">
    <source>
        <dbReference type="Proteomes" id="UP001633002"/>
    </source>
</evidence>
<reference evidence="2 3" key="1">
    <citation type="submission" date="2024-09" db="EMBL/GenBank/DDBJ databases">
        <title>Chromosome-scale assembly of Riccia sorocarpa.</title>
        <authorList>
            <person name="Paukszto L."/>
        </authorList>
    </citation>
    <scope>NUCLEOTIDE SEQUENCE [LARGE SCALE GENOMIC DNA]</scope>
    <source>
        <strain evidence="2">LP-2024</strain>
        <tissue evidence="2">Aerial parts of the thallus</tissue>
    </source>
</reference>
<feature type="region of interest" description="Disordered" evidence="1">
    <location>
        <begin position="1"/>
        <end position="55"/>
    </location>
</feature>
<feature type="compositionally biased region" description="Acidic residues" evidence="1">
    <location>
        <begin position="91"/>
        <end position="108"/>
    </location>
</feature>
<feature type="region of interest" description="Disordered" evidence="1">
    <location>
        <begin position="68"/>
        <end position="186"/>
    </location>
</feature>
<dbReference type="EMBL" id="JBJQOH010000006">
    <property type="protein sequence ID" value="KAL3684610.1"/>
    <property type="molecule type" value="Genomic_DNA"/>
</dbReference>
<gene>
    <name evidence="2" type="ORF">R1sor_002632</name>
</gene>
<feature type="compositionally biased region" description="Polar residues" evidence="1">
    <location>
        <begin position="132"/>
        <end position="143"/>
    </location>
</feature>
<feature type="compositionally biased region" description="Basic and acidic residues" evidence="1">
    <location>
        <begin position="255"/>
        <end position="267"/>
    </location>
</feature>
<accession>A0ABD3H2S4</accession>
<name>A0ABD3H2S4_9MARC</name>
<comment type="caution">
    <text evidence="2">The sequence shown here is derived from an EMBL/GenBank/DDBJ whole genome shotgun (WGS) entry which is preliminary data.</text>
</comment>
<dbReference type="Proteomes" id="UP001633002">
    <property type="component" value="Unassembled WGS sequence"/>
</dbReference>
<proteinExistence type="predicted"/>
<feature type="compositionally biased region" description="Basic and acidic residues" evidence="1">
    <location>
        <begin position="147"/>
        <end position="167"/>
    </location>
</feature>
<dbReference type="AlphaFoldDB" id="A0ABD3H2S4"/>
<evidence type="ECO:0000256" key="1">
    <source>
        <dbReference type="SAM" id="MobiDB-lite"/>
    </source>
</evidence>
<sequence length="289" mass="32846">MQRDDWRSAKNTGATEQRRKGKRRSQRQKLMERRYHGVCQTYGRMGGAGGGGGERTYRLSVVAKPKWRDPNLRALRRAAGSYSEQSRGDQSDTDSDFQSEAEESEYETMSEQVEVEKSFGEMQIENPKLQGDQLSDIFSQDVPSLSKLERELRELAETRTQDTEGAKGESSSRNTTGKQRDSLETEDVTTFANEAFSPGLVIIEKCRVIDGQDEKGMRRKSLHPVSSQMKLLTTVNENSEEKGKAATTRTRPRRRIQEDCGQTRRESSGQFKTCIKPSFRKREGRKETA</sequence>
<feature type="compositionally biased region" description="Gly residues" evidence="1">
    <location>
        <begin position="44"/>
        <end position="54"/>
    </location>
</feature>
<evidence type="ECO:0000313" key="2">
    <source>
        <dbReference type="EMBL" id="KAL3684610.1"/>
    </source>
</evidence>